<protein>
    <submittedName>
        <fullName evidence="1">Uncharacterized protein</fullName>
    </submittedName>
</protein>
<dbReference type="Proteomes" id="UP001328107">
    <property type="component" value="Unassembled WGS sequence"/>
</dbReference>
<comment type="caution">
    <text evidence="1">The sequence shown here is derived from an EMBL/GenBank/DDBJ whole genome shotgun (WGS) entry which is preliminary data.</text>
</comment>
<organism evidence="1 2">
    <name type="scientific">Pristionchus mayeri</name>
    <dbReference type="NCBI Taxonomy" id="1317129"/>
    <lineage>
        <taxon>Eukaryota</taxon>
        <taxon>Metazoa</taxon>
        <taxon>Ecdysozoa</taxon>
        <taxon>Nematoda</taxon>
        <taxon>Chromadorea</taxon>
        <taxon>Rhabditida</taxon>
        <taxon>Rhabditina</taxon>
        <taxon>Diplogasteromorpha</taxon>
        <taxon>Diplogasteroidea</taxon>
        <taxon>Neodiplogasteridae</taxon>
        <taxon>Pristionchus</taxon>
    </lineage>
</organism>
<gene>
    <name evidence="1" type="ORF">PMAYCL1PPCAC_27155</name>
</gene>
<dbReference type="EMBL" id="BTRK01000006">
    <property type="protein sequence ID" value="GMR56960.1"/>
    <property type="molecule type" value="Genomic_DNA"/>
</dbReference>
<accession>A0AAN5D6J0</accession>
<evidence type="ECO:0000313" key="2">
    <source>
        <dbReference type="Proteomes" id="UP001328107"/>
    </source>
</evidence>
<evidence type="ECO:0000313" key="1">
    <source>
        <dbReference type="EMBL" id="GMR56960.1"/>
    </source>
</evidence>
<dbReference type="AlphaFoldDB" id="A0AAN5D6J0"/>
<name>A0AAN5D6J0_9BILA</name>
<proteinExistence type="predicted"/>
<feature type="non-terminal residue" evidence="1">
    <location>
        <position position="1"/>
    </location>
</feature>
<reference evidence="2" key="1">
    <citation type="submission" date="2022-10" db="EMBL/GenBank/DDBJ databases">
        <title>Genome assembly of Pristionchus species.</title>
        <authorList>
            <person name="Yoshida K."/>
            <person name="Sommer R.J."/>
        </authorList>
    </citation>
    <scope>NUCLEOTIDE SEQUENCE [LARGE SCALE GENOMIC DNA]</scope>
    <source>
        <strain evidence="2">RS5460</strain>
    </source>
</reference>
<sequence>VAGKRSNHSHVLITNGTPHCSAEGSLVSRYLEGSEHSNPGMSGGTLNRPADGNIISVFLTHDRSSGDRRWRIQLLRGHL</sequence>
<keyword evidence="2" id="KW-1185">Reference proteome</keyword>